<gene>
    <name evidence="7" type="primary">uxaC</name>
    <name evidence="7" type="ORF">AB1207_20045</name>
</gene>
<dbReference type="Pfam" id="PF02614">
    <property type="entry name" value="UxaC"/>
    <property type="match status" value="1"/>
</dbReference>
<comment type="pathway">
    <text evidence="2">Carbohydrate metabolism; pentose and glucuronate interconversion.</text>
</comment>
<dbReference type="Proteomes" id="UP001555826">
    <property type="component" value="Unassembled WGS sequence"/>
</dbReference>
<dbReference type="Gene3D" id="3.20.20.140">
    <property type="entry name" value="Metal-dependent hydrolases"/>
    <property type="match status" value="1"/>
</dbReference>
<keyword evidence="6 7" id="KW-0413">Isomerase</keyword>
<dbReference type="Gene3D" id="1.10.2020.10">
    <property type="entry name" value="uronate isomerase, domain 2, chain A"/>
    <property type="match status" value="1"/>
</dbReference>
<evidence type="ECO:0000256" key="3">
    <source>
        <dbReference type="ARBA" id="ARBA00008397"/>
    </source>
</evidence>
<evidence type="ECO:0000256" key="6">
    <source>
        <dbReference type="ARBA" id="ARBA00023235"/>
    </source>
</evidence>
<dbReference type="EMBL" id="JBFNQN010000015">
    <property type="protein sequence ID" value="MEW9267049.1"/>
    <property type="molecule type" value="Genomic_DNA"/>
</dbReference>
<dbReference type="InterPro" id="IPR032466">
    <property type="entry name" value="Metal_Hydrolase"/>
</dbReference>
<evidence type="ECO:0000256" key="5">
    <source>
        <dbReference type="ARBA" id="ARBA00020555"/>
    </source>
</evidence>
<comment type="caution">
    <text evidence="7">The sequence shown here is derived from an EMBL/GenBank/DDBJ whole genome shotgun (WGS) entry which is preliminary data.</text>
</comment>
<dbReference type="PANTHER" id="PTHR30068">
    <property type="entry name" value="URONATE ISOMERASE"/>
    <property type="match status" value="1"/>
</dbReference>
<dbReference type="InterPro" id="IPR003766">
    <property type="entry name" value="Uronate_isomerase"/>
</dbReference>
<dbReference type="SUPFAM" id="SSF51556">
    <property type="entry name" value="Metallo-dependent hydrolases"/>
    <property type="match status" value="1"/>
</dbReference>
<evidence type="ECO:0000256" key="1">
    <source>
        <dbReference type="ARBA" id="ARBA00001165"/>
    </source>
</evidence>
<dbReference type="PANTHER" id="PTHR30068:SF4">
    <property type="entry name" value="URONATE ISOMERASE"/>
    <property type="match status" value="1"/>
</dbReference>
<dbReference type="EC" id="5.3.1.12" evidence="4"/>
<evidence type="ECO:0000256" key="2">
    <source>
        <dbReference type="ARBA" id="ARBA00004892"/>
    </source>
</evidence>
<evidence type="ECO:0000313" key="8">
    <source>
        <dbReference type="Proteomes" id="UP001555826"/>
    </source>
</evidence>
<dbReference type="NCBIfam" id="NF002794">
    <property type="entry name" value="PRK02925.1"/>
    <property type="match status" value="1"/>
</dbReference>
<keyword evidence="8" id="KW-1185">Reference proteome</keyword>
<protein>
    <recommendedName>
        <fullName evidence="5">Uronate isomerase</fullName>
        <ecNumber evidence="4">5.3.1.12</ecNumber>
    </recommendedName>
</protein>
<accession>A0ABV3PBN9</accession>
<dbReference type="GO" id="GO:0008880">
    <property type="term" value="F:glucuronate isomerase activity"/>
    <property type="evidence" value="ECO:0007669"/>
    <property type="project" value="UniProtKB-EC"/>
</dbReference>
<reference evidence="7 8" key="1">
    <citation type="submission" date="2024-07" db="EMBL/GenBank/DDBJ databases">
        <authorList>
            <person name="Thanompreechachai J."/>
            <person name="Duangmal K."/>
        </authorList>
    </citation>
    <scope>NUCLEOTIDE SEQUENCE [LARGE SCALE GENOMIC DNA]</scope>
    <source>
        <strain evidence="7 8">KCTC 19886</strain>
    </source>
</reference>
<sequence>MTSLTLDPDRLLPPDPTRRAVARRLHAAVADLPIISPHGHVPAGWLAHDTPFADPTSLLLTPDHYATRLLHSQGVDLAHLGVGQGPLSPEASRAAFRTLCAHWSVYRGTPVRYWLQVQFADLFGITVRPSAETADDIYDQIAATLQTPQFRPRALFERFGVEVLATTDDPCDDLADHAFLAADPTFSGRVLPTFRPDRYLEVGVDGWTTHADRLQEVSGTDTSELTGFLDALRQRREHFRAHGAVSADHSHADVRAERLPASEAVELFALARKGSLSTAEATALRRHLLWEMARMSSEDGLVMTLHPGVARSHHGPTQRAFGADVGADIPLPGDFTRDLRPVLQDFGTDPGFQLVLFTLDETTLSREIAPLAGFYPSVWVGAPWWFLDAPDATGRHRSAVTETAGFSKTSGFIDDTRAFCSIPARHDMARRLDAAYLSTLVADGRLEEDEALETIVDIVTVNPRKAFRL</sequence>
<evidence type="ECO:0000313" key="7">
    <source>
        <dbReference type="EMBL" id="MEW9267049.1"/>
    </source>
</evidence>
<proteinExistence type="inferred from homology"/>
<name>A0ABV3PBN9_9ACTN</name>
<evidence type="ECO:0000256" key="4">
    <source>
        <dbReference type="ARBA" id="ARBA00012546"/>
    </source>
</evidence>
<organism evidence="7 8">
    <name type="scientific">Kineococcus endophyticus</name>
    <dbReference type="NCBI Taxonomy" id="1181883"/>
    <lineage>
        <taxon>Bacteria</taxon>
        <taxon>Bacillati</taxon>
        <taxon>Actinomycetota</taxon>
        <taxon>Actinomycetes</taxon>
        <taxon>Kineosporiales</taxon>
        <taxon>Kineosporiaceae</taxon>
        <taxon>Kineococcus</taxon>
    </lineage>
</organism>
<comment type="similarity">
    <text evidence="3">Belongs to the metallo-dependent hydrolases superfamily. Uronate isomerase family.</text>
</comment>
<dbReference type="RefSeq" id="WP_367640230.1">
    <property type="nucleotide sequence ID" value="NZ_JBFNQN010000015.1"/>
</dbReference>
<comment type="catalytic activity">
    <reaction evidence="1">
        <text>D-glucuronate = D-fructuronate</text>
        <dbReference type="Rhea" id="RHEA:13049"/>
        <dbReference type="ChEBI" id="CHEBI:58720"/>
        <dbReference type="ChEBI" id="CHEBI:59863"/>
        <dbReference type="EC" id="5.3.1.12"/>
    </reaction>
</comment>